<keyword evidence="7" id="KW-1185">Reference proteome</keyword>
<dbReference type="PANTHER" id="PTHR23335:SF29">
    <property type="entry name" value="CALMODULIN-BINDING TRANSCRIPTION ACTIVATOR 1"/>
    <property type="match status" value="1"/>
</dbReference>
<accession>A0AAX6F644</accession>
<dbReference type="PANTHER" id="PTHR23335">
    <property type="entry name" value="CALMODULIN-BINDING TRANSCRIPTION ACTIVATOR CAMTA"/>
    <property type="match status" value="1"/>
</dbReference>
<dbReference type="GO" id="GO:0006357">
    <property type="term" value="P:regulation of transcription by RNA polymerase II"/>
    <property type="evidence" value="ECO:0007669"/>
    <property type="project" value="TreeGrafter"/>
</dbReference>
<evidence type="ECO:0000256" key="3">
    <source>
        <dbReference type="ARBA" id="ARBA00023242"/>
    </source>
</evidence>
<name>A0AAX6F644_IRIPA</name>
<feature type="region of interest" description="Disordered" evidence="4">
    <location>
        <begin position="1"/>
        <end position="23"/>
    </location>
</feature>
<organism evidence="6 7">
    <name type="scientific">Iris pallida</name>
    <name type="common">Sweet iris</name>
    <dbReference type="NCBI Taxonomy" id="29817"/>
    <lineage>
        <taxon>Eukaryota</taxon>
        <taxon>Viridiplantae</taxon>
        <taxon>Streptophyta</taxon>
        <taxon>Embryophyta</taxon>
        <taxon>Tracheophyta</taxon>
        <taxon>Spermatophyta</taxon>
        <taxon>Magnoliopsida</taxon>
        <taxon>Liliopsida</taxon>
        <taxon>Asparagales</taxon>
        <taxon>Iridaceae</taxon>
        <taxon>Iridoideae</taxon>
        <taxon>Irideae</taxon>
        <taxon>Iris</taxon>
    </lineage>
</organism>
<protein>
    <submittedName>
        <fullName evidence="6">Calmodulin-binding transcription activator 3-like</fullName>
    </submittedName>
</protein>
<keyword evidence="2" id="KW-0804">Transcription</keyword>
<reference evidence="6" key="1">
    <citation type="journal article" date="2023" name="GigaByte">
        <title>Genome assembly of the bearded iris, Iris pallida Lam.</title>
        <authorList>
            <person name="Bruccoleri R.E."/>
            <person name="Oakeley E.J."/>
            <person name="Faust A.M.E."/>
            <person name="Altorfer M."/>
            <person name="Dessus-Babus S."/>
            <person name="Burckhardt D."/>
            <person name="Oertli M."/>
            <person name="Naumann U."/>
            <person name="Petersen F."/>
            <person name="Wong J."/>
        </authorList>
    </citation>
    <scope>NUCLEOTIDE SEQUENCE</scope>
    <source>
        <strain evidence="6">GSM-AAB239-AS_SAM_17_03QT</strain>
    </source>
</reference>
<sequence>MTPSSPSSSTVTPSTDPHLQSRRRRISDSIHPPHSIEELLLEAQHRWLRPTEICEILRNYRSFHIAPEPANRPPSGSLFLFDRKVLRYFRKDGHNWRKKRDGKTVKEAHERLKAESVDVLHCYYAHGEDNENFQRRTYWMLEESFMHIVLVHYLEVKGSKGSSSHSRDDNEMAHTQMDSPVCSSSFSSQNQLPSQATDAGSFNSAYKAEYEDADSVYLKRDPIQQIVVKQDPDTALSLGYSMKMEP</sequence>
<dbReference type="Pfam" id="PF03859">
    <property type="entry name" value="CG-1"/>
    <property type="match status" value="1"/>
</dbReference>
<feature type="compositionally biased region" description="Low complexity" evidence="4">
    <location>
        <begin position="1"/>
        <end position="17"/>
    </location>
</feature>
<evidence type="ECO:0000313" key="6">
    <source>
        <dbReference type="EMBL" id="KAJ6811806.1"/>
    </source>
</evidence>
<feature type="region of interest" description="Disordered" evidence="4">
    <location>
        <begin position="160"/>
        <end position="199"/>
    </location>
</feature>
<evidence type="ECO:0000313" key="7">
    <source>
        <dbReference type="Proteomes" id="UP001140949"/>
    </source>
</evidence>
<feature type="domain" description="CG-1" evidence="5">
    <location>
        <begin position="36"/>
        <end position="162"/>
    </location>
</feature>
<reference evidence="6" key="2">
    <citation type="submission" date="2023-04" db="EMBL/GenBank/DDBJ databases">
        <authorList>
            <person name="Bruccoleri R.E."/>
            <person name="Oakeley E.J."/>
            <person name="Faust A.-M."/>
            <person name="Dessus-Babus S."/>
            <person name="Altorfer M."/>
            <person name="Burckhardt D."/>
            <person name="Oertli M."/>
            <person name="Naumann U."/>
            <person name="Petersen F."/>
            <person name="Wong J."/>
        </authorList>
    </citation>
    <scope>NUCLEOTIDE SEQUENCE</scope>
    <source>
        <strain evidence="6">GSM-AAB239-AS_SAM_17_03QT</strain>
        <tissue evidence="6">Leaf</tissue>
    </source>
</reference>
<comment type="subcellular location">
    <subcellularLocation>
        <location evidence="1">Nucleus</location>
    </subcellularLocation>
</comment>
<evidence type="ECO:0000259" key="5">
    <source>
        <dbReference type="PROSITE" id="PS51437"/>
    </source>
</evidence>
<dbReference type="EMBL" id="JANAVB010031417">
    <property type="protein sequence ID" value="KAJ6811806.1"/>
    <property type="molecule type" value="Genomic_DNA"/>
</dbReference>
<comment type="caution">
    <text evidence="6">The sequence shown here is derived from an EMBL/GenBank/DDBJ whole genome shotgun (WGS) entry which is preliminary data.</text>
</comment>
<feature type="compositionally biased region" description="Low complexity" evidence="4">
    <location>
        <begin position="179"/>
        <end position="195"/>
    </location>
</feature>
<keyword evidence="3" id="KW-0539">Nucleus</keyword>
<evidence type="ECO:0000256" key="1">
    <source>
        <dbReference type="ARBA" id="ARBA00004123"/>
    </source>
</evidence>
<proteinExistence type="predicted"/>
<dbReference type="AlphaFoldDB" id="A0AAX6F644"/>
<dbReference type="Proteomes" id="UP001140949">
    <property type="component" value="Unassembled WGS sequence"/>
</dbReference>
<dbReference type="SMART" id="SM01076">
    <property type="entry name" value="CG-1"/>
    <property type="match status" value="1"/>
</dbReference>
<dbReference type="GO" id="GO:0005634">
    <property type="term" value="C:nucleus"/>
    <property type="evidence" value="ECO:0007669"/>
    <property type="project" value="UniProtKB-SubCell"/>
</dbReference>
<dbReference type="GO" id="GO:0003712">
    <property type="term" value="F:transcription coregulator activity"/>
    <property type="evidence" value="ECO:0007669"/>
    <property type="project" value="TreeGrafter"/>
</dbReference>
<dbReference type="PROSITE" id="PS51437">
    <property type="entry name" value="CG_1"/>
    <property type="match status" value="1"/>
</dbReference>
<evidence type="ECO:0000256" key="2">
    <source>
        <dbReference type="ARBA" id="ARBA00023163"/>
    </source>
</evidence>
<evidence type="ECO:0000256" key="4">
    <source>
        <dbReference type="SAM" id="MobiDB-lite"/>
    </source>
</evidence>
<dbReference type="GO" id="GO:0003690">
    <property type="term" value="F:double-stranded DNA binding"/>
    <property type="evidence" value="ECO:0007669"/>
    <property type="project" value="TreeGrafter"/>
</dbReference>
<gene>
    <name evidence="6" type="ORF">M6B38_150800</name>
</gene>
<dbReference type="InterPro" id="IPR005559">
    <property type="entry name" value="CG-1_dom"/>
</dbReference>